<feature type="compositionally biased region" description="Polar residues" evidence="2">
    <location>
        <begin position="508"/>
        <end position="518"/>
    </location>
</feature>
<dbReference type="PROSITE" id="PS50157">
    <property type="entry name" value="ZINC_FINGER_C2H2_2"/>
    <property type="match status" value="1"/>
</dbReference>
<dbReference type="OrthoDB" id="6077919at2759"/>
<evidence type="ECO:0000259" key="3">
    <source>
        <dbReference type="PROSITE" id="PS50157"/>
    </source>
</evidence>
<proteinExistence type="predicted"/>
<feature type="compositionally biased region" description="Low complexity" evidence="2">
    <location>
        <begin position="498"/>
        <end position="507"/>
    </location>
</feature>
<dbReference type="Gene3D" id="3.30.160.60">
    <property type="entry name" value="Classic Zinc Finger"/>
    <property type="match status" value="1"/>
</dbReference>
<feature type="compositionally biased region" description="Polar residues" evidence="2">
    <location>
        <begin position="285"/>
        <end position="310"/>
    </location>
</feature>
<keyword evidence="1" id="KW-0862">Zinc</keyword>
<feature type="region of interest" description="Disordered" evidence="2">
    <location>
        <begin position="282"/>
        <end position="323"/>
    </location>
</feature>
<dbReference type="Proteomes" id="UP000646827">
    <property type="component" value="Unassembled WGS sequence"/>
</dbReference>
<comment type="caution">
    <text evidence="4">The sequence shown here is derived from an EMBL/GenBank/DDBJ whole genome shotgun (WGS) entry which is preliminary data.</text>
</comment>
<evidence type="ECO:0000256" key="1">
    <source>
        <dbReference type="PROSITE-ProRule" id="PRU00042"/>
    </source>
</evidence>
<evidence type="ECO:0000313" key="4">
    <source>
        <dbReference type="EMBL" id="KAG2214979.1"/>
    </source>
</evidence>
<feature type="region of interest" description="Disordered" evidence="2">
    <location>
        <begin position="472"/>
        <end position="541"/>
    </location>
</feature>
<dbReference type="InterPro" id="IPR013087">
    <property type="entry name" value="Znf_C2H2_type"/>
</dbReference>
<dbReference type="EMBL" id="JAEPRB010000556">
    <property type="protein sequence ID" value="KAG2214979.1"/>
    <property type="molecule type" value="Genomic_DNA"/>
</dbReference>
<feature type="compositionally biased region" description="Low complexity" evidence="2">
    <location>
        <begin position="472"/>
        <end position="491"/>
    </location>
</feature>
<dbReference type="GO" id="GO:0008270">
    <property type="term" value="F:zinc ion binding"/>
    <property type="evidence" value="ECO:0007669"/>
    <property type="project" value="UniProtKB-KW"/>
</dbReference>
<feature type="region of interest" description="Disordered" evidence="2">
    <location>
        <begin position="439"/>
        <end position="460"/>
    </location>
</feature>
<sequence length="642" mass="71866">MPINTLPQTSQQQQQFIPINTIPVDPILITGFNDLSQTNELRDLSHEREVSSYVTNLQSATNPAYGMGMTMNRLSSREIAVAEVPPLVTQQNYETSNTMTTDTNLFMTSSPAYFFPPQQSMPINLGSRETNVSFDNSFVDLYQHSSLPSSSHINTPTSLLHQIQCIYTGLTNAENDTLLEAPQQQEVLFPDMLINNTTTSIHYAYKQAIEQQEQFIPSLKTPTSSPLPPQQMTQQFQLDIPAFPSVLPVEEGLKNIKQHQIPTTKEDNKTLNFNSVDVNSHHFHSQSNVHSAQQINDPQSLVQPNGENSVPSPPSSPRTEIIDPDHYSSTLLKDYQQQEKNKNIMKNKNNNQQQPISGINENFTKRMEQEEMQQTTKVYLDPSDTNDSKIKVDPDILKEIRIKQVLSQHTNFTSSSITAPVPIPLEIFKQKYGKENSATTKINNCHGHTQPLASSSSTSSLASTSSLSLTSSLSASSSSSSSSASASLPSSGQSAIPSSNNNQSSNSRQGKITNTDISKQIPWDITRKINPRKRKHITSSTEPSFLISRFKSTLTSKTKKDKQQGEEVLNANSSYNNKEKGENEKEVQGRQCPHCPKIVSRARDLPRHIVTHIKDYLAFRCERCGRTYRRKDSELRHNKNCS</sequence>
<feature type="compositionally biased region" description="Basic and acidic residues" evidence="2">
    <location>
        <begin position="577"/>
        <end position="588"/>
    </location>
</feature>
<reference evidence="4 5" key="1">
    <citation type="submission" date="2020-12" db="EMBL/GenBank/DDBJ databases">
        <title>Metabolic potential, ecology and presence of endohyphal bacteria is reflected in genomic diversity of Mucoromycotina.</title>
        <authorList>
            <person name="Muszewska A."/>
            <person name="Okrasinska A."/>
            <person name="Steczkiewicz K."/>
            <person name="Drgas O."/>
            <person name="Orlowska M."/>
            <person name="Perlinska-Lenart U."/>
            <person name="Aleksandrzak-Piekarczyk T."/>
            <person name="Szatraj K."/>
            <person name="Zielenkiewicz U."/>
            <person name="Pilsyk S."/>
            <person name="Malc E."/>
            <person name="Mieczkowski P."/>
            <person name="Kruszewska J.S."/>
            <person name="Biernat P."/>
            <person name="Pawlowska J."/>
        </authorList>
    </citation>
    <scope>NUCLEOTIDE SEQUENCE [LARGE SCALE GENOMIC DNA]</scope>
    <source>
        <strain evidence="4 5">CBS 142.35</strain>
    </source>
</reference>
<keyword evidence="5" id="KW-1185">Reference proteome</keyword>
<feature type="domain" description="C2H2-type" evidence="3">
    <location>
        <begin position="619"/>
        <end position="642"/>
    </location>
</feature>
<accession>A0A8H7RNT3</accession>
<dbReference type="SUPFAM" id="SSF57667">
    <property type="entry name" value="beta-beta-alpha zinc fingers"/>
    <property type="match status" value="1"/>
</dbReference>
<keyword evidence="1" id="KW-0479">Metal-binding</keyword>
<evidence type="ECO:0000313" key="5">
    <source>
        <dbReference type="Proteomes" id="UP000646827"/>
    </source>
</evidence>
<organism evidence="4 5">
    <name type="scientific">Circinella minor</name>
    <dbReference type="NCBI Taxonomy" id="1195481"/>
    <lineage>
        <taxon>Eukaryota</taxon>
        <taxon>Fungi</taxon>
        <taxon>Fungi incertae sedis</taxon>
        <taxon>Mucoromycota</taxon>
        <taxon>Mucoromycotina</taxon>
        <taxon>Mucoromycetes</taxon>
        <taxon>Mucorales</taxon>
        <taxon>Lichtheimiaceae</taxon>
        <taxon>Circinella</taxon>
    </lineage>
</organism>
<dbReference type="InterPro" id="IPR036236">
    <property type="entry name" value="Znf_C2H2_sf"/>
</dbReference>
<keyword evidence="1" id="KW-0863">Zinc-finger</keyword>
<feature type="region of interest" description="Disordered" evidence="2">
    <location>
        <begin position="556"/>
        <end position="589"/>
    </location>
</feature>
<evidence type="ECO:0000256" key="2">
    <source>
        <dbReference type="SAM" id="MobiDB-lite"/>
    </source>
</evidence>
<name>A0A8H7RNT3_9FUNG</name>
<gene>
    <name evidence="4" type="ORF">INT45_013592</name>
</gene>
<protein>
    <recommendedName>
        <fullName evidence="3">C2H2-type domain-containing protein</fullName>
    </recommendedName>
</protein>
<dbReference type="AlphaFoldDB" id="A0A8H7RNT3"/>